<evidence type="ECO:0000256" key="2">
    <source>
        <dbReference type="ARBA" id="ARBA00022525"/>
    </source>
</evidence>
<dbReference type="PANTHER" id="PTHR31375">
    <property type="match status" value="1"/>
</dbReference>
<comment type="caution">
    <text evidence="6">The sequence shown here is derived from an EMBL/GenBank/DDBJ whole genome shotgun (WGS) entry which is preliminary data.</text>
</comment>
<proteinExistence type="predicted"/>
<keyword evidence="3" id="KW-0961">Cell wall biogenesis/degradation</keyword>
<accession>A0ABD0ZN17</accession>
<dbReference type="Gene3D" id="2.160.20.10">
    <property type="entry name" value="Single-stranded right-handed beta-helix, Pectin lyase-like"/>
    <property type="match status" value="1"/>
</dbReference>
<keyword evidence="2" id="KW-0964">Secreted</keyword>
<dbReference type="EMBL" id="JBANAX010000713">
    <property type="protein sequence ID" value="KAL1196042.1"/>
    <property type="molecule type" value="Genomic_DNA"/>
</dbReference>
<protein>
    <submittedName>
        <fullName evidence="6">Polygalacturonase</fullName>
    </submittedName>
</protein>
<dbReference type="GO" id="GO:0005576">
    <property type="term" value="C:extracellular region"/>
    <property type="evidence" value="ECO:0007669"/>
    <property type="project" value="UniProtKB-SubCell"/>
</dbReference>
<keyword evidence="7" id="KW-1185">Reference proteome</keyword>
<reference evidence="6 7" key="1">
    <citation type="submission" date="2024-04" db="EMBL/GenBank/DDBJ databases">
        <title>Genome assembly C_amara_ONT_v2.</title>
        <authorList>
            <person name="Yant L."/>
            <person name="Moore C."/>
            <person name="Slenker M."/>
        </authorList>
    </citation>
    <scope>NUCLEOTIDE SEQUENCE [LARGE SCALE GENOMIC DNA]</scope>
    <source>
        <tissue evidence="6">Leaf</tissue>
    </source>
</reference>
<dbReference type="AlphaFoldDB" id="A0ABD0ZN17"/>
<dbReference type="InterPro" id="IPR012334">
    <property type="entry name" value="Pectin_lyas_fold"/>
</dbReference>
<dbReference type="GO" id="GO:0071555">
    <property type="term" value="P:cell wall organization"/>
    <property type="evidence" value="ECO:0007669"/>
    <property type="project" value="UniProtKB-KW"/>
</dbReference>
<feature type="signal peptide" evidence="4">
    <location>
        <begin position="1"/>
        <end position="21"/>
    </location>
</feature>
<dbReference type="SUPFAM" id="SSF51126">
    <property type="entry name" value="Pectin lyase-like"/>
    <property type="match status" value="1"/>
</dbReference>
<keyword evidence="4" id="KW-0732">Signal</keyword>
<evidence type="ECO:0000259" key="5">
    <source>
        <dbReference type="Pfam" id="PF12708"/>
    </source>
</evidence>
<evidence type="ECO:0000256" key="3">
    <source>
        <dbReference type="ARBA" id="ARBA00023316"/>
    </source>
</evidence>
<feature type="chain" id="PRO_5044748606" evidence="4">
    <location>
        <begin position="22"/>
        <end position="115"/>
    </location>
</feature>
<sequence>MVFIACAFKVLFLSLFFIAIASRPTGRPKVFNVRRHGAKSDGKTDNTNEFTDIWKRACARKSGSSKIYVPKGTFYLSGVEFVGPCQNPIEFVIDGTLLAPANPNDIKQLRHMDQL</sequence>
<dbReference type="Proteomes" id="UP001558713">
    <property type="component" value="Unassembled WGS sequence"/>
</dbReference>
<dbReference type="InterPro" id="IPR024535">
    <property type="entry name" value="RHGA/B-epi-like_pectate_lyase"/>
</dbReference>
<evidence type="ECO:0000313" key="7">
    <source>
        <dbReference type="Proteomes" id="UP001558713"/>
    </source>
</evidence>
<evidence type="ECO:0000256" key="1">
    <source>
        <dbReference type="ARBA" id="ARBA00004613"/>
    </source>
</evidence>
<dbReference type="Pfam" id="PF12708">
    <property type="entry name" value="Pect-lyase_RHGA_epim"/>
    <property type="match status" value="1"/>
</dbReference>
<organism evidence="6 7">
    <name type="scientific">Cardamine amara subsp. amara</name>
    <dbReference type="NCBI Taxonomy" id="228776"/>
    <lineage>
        <taxon>Eukaryota</taxon>
        <taxon>Viridiplantae</taxon>
        <taxon>Streptophyta</taxon>
        <taxon>Embryophyta</taxon>
        <taxon>Tracheophyta</taxon>
        <taxon>Spermatophyta</taxon>
        <taxon>Magnoliopsida</taxon>
        <taxon>eudicotyledons</taxon>
        <taxon>Gunneridae</taxon>
        <taxon>Pentapetalae</taxon>
        <taxon>rosids</taxon>
        <taxon>malvids</taxon>
        <taxon>Brassicales</taxon>
        <taxon>Brassicaceae</taxon>
        <taxon>Cardamineae</taxon>
        <taxon>Cardamine</taxon>
    </lineage>
</organism>
<name>A0ABD0ZN17_CARAN</name>
<gene>
    <name evidence="6" type="ORF">V5N11_030106</name>
</gene>
<comment type="subcellular location">
    <subcellularLocation>
        <location evidence="1">Secreted</location>
    </subcellularLocation>
</comment>
<evidence type="ECO:0000256" key="4">
    <source>
        <dbReference type="SAM" id="SignalP"/>
    </source>
</evidence>
<dbReference type="InterPro" id="IPR011050">
    <property type="entry name" value="Pectin_lyase_fold/virulence"/>
</dbReference>
<feature type="domain" description="Rhamnogalacturonase A/B/Epimerase-like pectate lyase" evidence="5">
    <location>
        <begin position="31"/>
        <end position="78"/>
    </location>
</feature>
<evidence type="ECO:0000313" key="6">
    <source>
        <dbReference type="EMBL" id="KAL1196042.1"/>
    </source>
</evidence>